<dbReference type="AlphaFoldDB" id="A0A7W8XV34"/>
<reference evidence="1 2" key="1">
    <citation type="submission" date="2020-08" db="EMBL/GenBank/DDBJ databases">
        <title>Genomic Encyclopedia of Type Strains, Phase IV (KMG-V): Genome sequencing to study the core and pangenomes of soil and plant-associated prokaryotes.</title>
        <authorList>
            <person name="Whitman W."/>
        </authorList>
    </citation>
    <scope>NUCLEOTIDE SEQUENCE [LARGE SCALE GENOMIC DNA]</scope>
    <source>
        <strain evidence="1 2">SEMIA 4064</strain>
    </source>
</reference>
<protein>
    <submittedName>
        <fullName evidence="1">Uncharacterized protein</fullName>
    </submittedName>
</protein>
<dbReference type="EMBL" id="JACHBI010000010">
    <property type="protein sequence ID" value="MBB5576143.1"/>
    <property type="molecule type" value="Genomic_DNA"/>
</dbReference>
<accession>A0A7W8XV34</accession>
<sequence length="147" mass="15692">MRLARLANMPPATSGPLKLSAGEVKAIEDLRSAAARRRRILYLRETCPTETQGVSTESLEEHLRVSEQTGSKLGLVSEGAHCRWAYLMVATRGQIAQAPEVTTYIKSGGSQPDDQVRLIMKSTAPPMGASAKATTGILSPECGNVAL</sequence>
<gene>
    <name evidence="1" type="ORF">GGD50_004778</name>
</gene>
<evidence type="ECO:0000313" key="2">
    <source>
        <dbReference type="Proteomes" id="UP000549882"/>
    </source>
</evidence>
<evidence type="ECO:0000313" key="1">
    <source>
        <dbReference type="EMBL" id="MBB5576143.1"/>
    </source>
</evidence>
<name>A0A7W8XV34_9HYPH</name>
<organism evidence="1 2">
    <name type="scientific">Rhizobium paranaense</name>
    <dbReference type="NCBI Taxonomy" id="1650438"/>
    <lineage>
        <taxon>Bacteria</taxon>
        <taxon>Pseudomonadati</taxon>
        <taxon>Pseudomonadota</taxon>
        <taxon>Alphaproteobacteria</taxon>
        <taxon>Hyphomicrobiales</taxon>
        <taxon>Rhizobiaceae</taxon>
        <taxon>Rhizobium/Agrobacterium group</taxon>
        <taxon>Rhizobium</taxon>
    </lineage>
</organism>
<comment type="caution">
    <text evidence="1">The sequence shown here is derived from an EMBL/GenBank/DDBJ whole genome shotgun (WGS) entry which is preliminary data.</text>
</comment>
<keyword evidence="2" id="KW-1185">Reference proteome</keyword>
<dbReference type="Proteomes" id="UP000549882">
    <property type="component" value="Unassembled WGS sequence"/>
</dbReference>
<proteinExistence type="predicted"/>